<accession>A0ABS2JQR4</accession>
<dbReference type="RefSeq" id="WP_204635762.1">
    <property type="nucleotide sequence ID" value="NZ_JADIKC010000003.1"/>
</dbReference>
<comment type="caution">
    <text evidence="1">The sequence shown here is derived from an EMBL/GenBank/DDBJ whole genome shotgun (WGS) entry which is preliminary data.</text>
</comment>
<evidence type="ECO:0000313" key="2">
    <source>
        <dbReference type="Proteomes" id="UP001430065"/>
    </source>
</evidence>
<sequence>MRKPKKPYKFPKSSERSAAKPVVLCPADRVLNLYNQESGDEAKKISKKVRTWFTQEAIEEGWDAVAFLPEVQSQHGAGCILGKNVGSNKGASLVKKLDSEES</sequence>
<name>A0ABS2JQR4_9GAMM</name>
<protein>
    <submittedName>
        <fullName evidence="1">Uncharacterized protein</fullName>
    </submittedName>
</protein>
<organism evidence="1 2">
    <name type="scientific">Dyella kyungheensis</name>
    <dbReference type="NCBI Taxonomy" id="1242174"/>
    <lineage>
        <taxon>Bacteria</taxon>
        <taxon>Pseudomonadati</taxon>
        <taxon>Pseudomonadota</taxon>
        <taxon>Gammaproteobacteria</taxon>
        <taxon>Lysobacterales</taxon>
        <taxon>Rhodanobacteraceae</taxon>
        <taxon>Dyella</taxon>
    </lineage>
</organism>
<evidence type="ECO:0000313" key="1">
    <source>
        <dbReference type="EMBL" id="MBM7121367.1"/>
    </source>
</evidence>
<reference evidence="1 2" key="1">
    <citation type="submission" date="2020-10" db="EMBL/GenBank/DDBJ databases">
        <title>Phylogeny of dyella-like bacteria.</title>
        <authorList>
            <person name="Fu J."/>
        </authorList>
    </citation>
    <scope>NUCLEOTIDE SEQUENCE [LARGE SCALE GENOMIC DNA]</scope>
    <source>
        <strain evidence="1 2">THG-B117</strain>
    </source>
</reference>
<dbReference type="Proteomes" id="UP001430065">
    <property type="component" value="Unassembled WGS sequence"/>
</dbReference>
<keyword evidence="2" id="KW-1185">Reference proteome</keyword>
<proteinExistence type="predicted"/>
<gene>
    <name evidence="1" type="ORF">ISP20_09400</name>
</gene>
<dbReference type="EMBL" id="JADIKC010000003">
    <property type="protein sequence ID" value="MBM7121367.1"/>
    <property type="molecule type" value="Genomic_DNA"/>
</dbReference>